<dbReference type="AlphaFoldDB" id="A0AA95SPW6"/>
<evidence type="ECO:0000256" key="3">
    <source>
        <dbReference type="ARBA" id="ARBA00012737"/>
    </source>
</evidence>
<evidence type="ECO:0000256" key="1">
    <source>
        <dbReference type="ARBA" id="ARBA00005187"/>
    </source>
</evidence>
<keyword evidence="11" id="KW-0436">Ligase</keyword>
<dbReference type="InterPro" id="IPR033738">
    <property type="entry name" value="AsnB_N"/>
</dbReference>
<dbReference type="PROSITE" id="PS51278">
    <property type="entry name" value="GATASE_TYPE_2"/>
    <property type="match status" value="1"/>
</dbReference>
<sequence length="641" mass="70772">MCGIHGLYRFDGRPVEPAWLTAMGNVTQHRGPDDEGQHIHGACGIAMRRLSIIDLAGGHQPLSNHDDSLWLVCNGEIYNYRELRSELQAKGYQFKTGSDSEVLLHLYDAEGDAFVHRLNGMFDFALWDARRERLLIGRDRIGVKPLYVLQDAQQLAFATEAKALLALPGVRAELDTAVLPSYLQLGYVAAPASMFKGIRKLPPATLLSVERGQVKQWCYWQLSPQMHTGRSEADWIAQVRAGLERSVRMQMVSDVPIGAFLSGGVDSSAVVAYMARQTSEPIRTYAIGFEGGEAEALYNELPYARQVAQLFGTRHREIVVKPDVVDLLPQLLWHMDEPVADTAFITTYLVSQFARQDVKVILSGVGGDELFGGYRRYLGGHYARKLQVLPGWLRGLLAGAARKLPADRHSGLLNTLRLAKGFLASAEMDADARYQSYLQVLSQDLIARLLLKPGAAYDPLSAAFAQAGHEDELNRMLAVDMQTQLPDDLLMLTDKMSMAVSLECRVPLLDHELLELAASMPAAIKVKGGVLKHVMKSALSDLLPQDILHRKKRGFGTPMGAWLKKELAPLLRRLLSPEVVGARGLFVPTVVSGLIADHEANRIDGTDALLALMNLEIWSRIYLDGRTAADVAHELKSYLAA</sequence>
<dbReference type="SUPFAM" id="SSF52402">
    <property type="entry name" value="Adenine nucleotide alpha hydrolases-like"/>
    <property type="match status" value="1"/>
</dbReference>
<evidence type="ECO:0000313" key="12">
    <source>
        <dbReference type="Proteomes" id="UP001177769"/>
    </source>
</evidence>
<evidence type="ECO:0000256" key="7">
    <source>
        <dbReference type="ARBA" id="ARBA00048741"/>
    </source>
</evidence>
<keyword evidence="5 9" id="KW-0067">ATP-binding</keyword>
<evidence type="ECO:0000256" key="4">
    <source>
        <dbReference type="ARBA" id="ARBA00022741"/>
    </source>
</evidence>
<dbReference type="InterPro" id="IPR029055">
    <property type="entry name" value="Ntn_hydrolases_N"/>
</dbReference>
<dbReference type="Pfam" id="PF13537">
    <property type="entry name" value="GATase_7"/>
    <property type="match status" value="1"/>
</dbReference>
<comment type="pathway">
    <text evidence="1">Amino-acid biosynthesis; L-asparagine biosynthesis; L-asparagine from L-aspartate (L-Gln route): step 1/1.</text>
</comment>
<dbReference type="Pfam" id="PF00733">
    <property type="entry name" value="Asn_synthase"/>
    <property type="match status" value="1"/>
</dbReference>
<dbReference type="GO" id="GO:0005524">
    <property type="term" value="F:ATP binding"/>
    <property type="evidence" value="ECO:0007669"/>
    <property type="project" value="UniProtKB-KW"/>
</dbReference>
<dbReference type="InterPro" id="IPR006426">
    <property type="entry name" value="Asn_synth_AEB"/>
</dbReference>
<dbReference type="InterPro" id="IPR051786">
    <property type="entry name" value="ASN_synthetase/amidase"/>
</dbReference>
<organism evidence="11 12">
    <name type="scientific">Paucibacter sediminis</name>
    <dbReference type="NCBI Taxonomy" id="3019553"/>
    <lineage>
        <taxon>Bacteria</taxon>
        <taxon>Pseudomonadati</taxon>
        <taxon>Pseudomonadota</taxon>
        <taxon>Betaproteobacteria</taxon>
        <taxon>Burkholderiales</taxon>
        <taxon>Sphaerotilaceae</taxon>
        <taxon>Roseateles</taxon>
    </lineage>
</organism>
<dbReference type="EC" id="6.3.5.4" evidence="3"/>
<dbReference type="Gene3D" id="3.60.20.10">
    <property type="entry name" value="Glutamine Phosphoribosylpyrophosphate, subunit 1, domain 1"/>
    <property type="match status" value="1"/>
</dbReference>
<evidence type="ECO:0000256" key="8">
    <source>
        <dbReference type="PIRSR" id="PIRSR001589-1"/>
    </source>
</evidence>
<dbReference type="GO" id="GO:0005829">
    <property type="term" value="C:cytosol"/>
    <property type="evidence" value="ECO:0007669"/>
    <property type="project" value="TreeGrafter"/>
</dbReference>
<keyword evidence="8" id="KW-0028">Amino-acid biosynthesis</keyword>
<evidence type="ECO:0000259" key="10">
    <source>
        <dbReference type="PROSITE" id="PS51278"/>
    </source>
</evidence>
<keyword evidence="12" id="KW-1185">Reference proteome</keyword>
<evidence type="ECO:0000256" key="6">
    <source>
        <dbReference type="ARBA" id="ARBA00022962"/>
    </source>
</evidence>
<dbReference type="Gene3D" id="3.40.50.620">
    <property type="entry name" value="HUPs"/>
    <property type="match status" value="1"/>
</dbReference>
<proteinExistence type="inferred from homology"/>
<dbReference type="PANTHER" id="PTHR43284">
    <property type="entry name" value="ASPARAGINE SYNTHETASE (GLUTAMINE-HYDROLYZING)"/>
    <property type="match status" value="1"/>
</dbReference>
<dbReference type="SUPFAM" id="SSF56235">
    <property type="entry name" value="N-terminal nucleophile aminohydrolases (Ntn hydrolases)"/>
    <property type="match status" value="1"/>
</dbReference>
<feature type="domain" description="Glutamine amidotransferase type-2" evidence="10">
    <location>
        <begin position="2"/>
        <end position="212"/>
    </location>
</feature>
<dbReference type="PANTHER" id="PTHR43284:SF1">
    <property type="entry name" value="ASPARAGINE SYNTHETASE"/>
    <property type="match status" value="1"/>
</dbReference>
<dbReference type="KEGG" id="pais:PFX98_20985"/>
<dbReference type="InterPro" id="IPR017932">
    <property type="entry name" value="GATase_2_dom"/>
</dbReference>
<evidence type="ECO:0000256" key="2">
    <source>
        <dbReference type="ARBA" id="ARBA00005752"/>
    </source>
</evidence>
<dbReference type="EMBL" id="CP116346">
    <property type="protein sequence ID" value="WIT11346.1"/>
    <property type="molecule type" value="Genomic_DNA"/>
</dbReference>
<comment type="similarity">
    <text evidence="2">Belongs to the asparagine synthetase family.</text>
</comment>
<feature type="binding site" evidence="9">
    <location>
        <position position="99"/>
    </location>
    <ligand>
        <name>L-glutamine</name>
        <dbReference type="ChEBI" id="CHEBI:58359"/>
    </ligand>
</feature>
<keyword evidence="6 8" id="KW-0315">Glutamine amidotransferase</keyword>
<dbReference type="PIRSF" id="PIRSF001589">
    <property type="entry name" value="Asn_synthetase_glu-h"/>
    <property type="match status" value="1"/>
</dbReference>
<reference evidence="11" key="1">
    <citation type="submission" date="2023-01" db="EMBL/GenBank/DDBJ databases">
        <title>Whole genome sequence of Paucibacter sp. S2-9 isolated from pond sediment.</title>
        <authorList>
            <person name="Jung J.Y."/>
        </authorList>
    </citation>
    <scope>NUCLEOTIDE SEQUENCE</scope>
    <source>
        <strain evidence="11">S2-9</strain>
    </source>
</reference>
<feature type="binding site" evidence="9">
    <location>
        <position position="287"/>
    </location>
    <ligand>
        <name>ATP</name>
        <dbReference type="ChEBI" id="CHEBI:30616"/>
    </ligand>
</feature>
<dbReference type="GO" id="GO:0006529">
    <property type="term" value="P:asparagine biosynthetic process"/>
    <property type="evidence" value="ECO:0007669"/>
    <property type="project" value="UniProtKB-KW"/>
</dbReference>
<dbReference type="CDD" id="cd01991">
    <property type="entry name" value="Asn_synthase_B_C"/>
    <property type="match status" value="1"/>
</dbReference>
<evidence type="ECO:0000256" key="9">
    <source>
        <dbReference type="PIRSR" id="PIRSR001589-2"/>
    </source>
</evidence>
<dbReference type="CDD" id="cd00712">
    <property type="entry name" value="AsnB"/>
    <property type="match status" value="1"/>
</dbReference>
<feature type="binding site" evidence="9">
    <location>
        <begin position="363"/>
        <end position="364"/>
    </location>
    <ligand>
        <name>ATP</name>
        <dbReference type="ChEBI" id="CHEBI:30616"/>
    </ligand>
</feature>
<protein>
    <recommendedName>
        <fullName evidence="3">asparagine synthase (glutamine-hydrolyzing)</fullName>
        <ecNumber evidence="3">6.3.5.4</ecNumber>
    </recommendedName>
</protein>
<dbReference type="InterPro" id="IPR014729">
    <property type="entry name" value="Rossmann-like_a/b/a_fold"/>
</dbReference>
<feature type="active site" description="For GATase activity" evidence="8">
    <location>
        <position position="2"/>
    </location>
</feature>
<comment type="catalytic activity">
    <reaction evidence="7">
        <text>L-aspartate + L-glutamine + ATP + H2O = L-asparagine + L-glutamate + AMP + diphosphate + H(+)</text>
        <dbReference type="Rhea" id="RHEA:12228"/>
        <dbReference type="ChEBI" id="CHEBI:15377"/>
        <dbReference type="ChEBI" id="CHEBI:15378"/>
        <dbReference type="ChEBI" id="CHEBI:29985"/>
        <dbReference type="ChEBI" id="CHEBI:29991"/>
        <dbReference type="ChEBI" id="CHEBI:30616"/>
        <dbReference type="ChEBI" id="CHEBI:33019"/>
        <dbReference type="ChEBI" id="CHEBI:58048"/>
        <dbReference type="ChEBI" id="CHEBI:58359"/>
        <dbReference type="ChEBI" id="CHEBI:456215"/>
        <dbReference type="EC" id="6.3.5.4"/>
    </reaction>
</comment>
<gene>
    <name evidence="11" type="primary">asnB</name>
    <name evidence="11" type="ORF">PFX98_20985</name>
</gene>
<keyword evidence="8" id="KW-0061">Asparagine biosynthesis</keyword>
<dbReference type="RefSeq" id="WP_285232428.1">
    <property type="nucleotide sequence ID" value="NZ_CP116346.1"/>
</dbReference>
<dbReference type="Proteomes" id="UP001177769">
    <property type="component" value="Chromosome"/>
</dbReference>
<name>A0AA95SPW6_9BURK</name>
<evidence type="ECO:0000256" key="5">
    <source>
        <dbReference type="ARBA" id="ARBA00022840"/>
    </source>
</evidence>
<evidence type="ECO:0000313" key="11">
    <source>
        <dbReference type="EMBL" id="WIT11346.1"/>
    </source>
</evidence>
<dbReference type="InterPro" id="IPR001962">
    <property type="entry name" value="Asn_synthase"/>
</dbReference>
<dbReference type="NCBIfam" id="TIGR01536">
    <property type="entry name" value="asn_synth_AEB"/>
    <property type="match status" value="1"/>
</dbReference>
<dbReference type="GO" id="GO:0004066">
    <property type="term" value="F:asparagine synthase (glutamine-hydrolyzing) activity"/>
    <property type="evidence" value="ECO:0007669"/>
    <property type="project" value="UniProtKB-EC"/>
</dbReference>
<accession>A0AA95SPW6</accession>
<keyword evidence="4 9" id="KW-0547">Nucleotide-binding</keyword>